<gene>
    <name evidence="2" type="ORF">PPG34_05495</name>
</gene>
<proteinExistence type="predicted"/>
<keyword evidence="2" id="KW-0489">Methyltransferase</keyword>
<dbReference type="NCBIfam" id="TIGR01444">
    <property type="entry name" value="fkbM_fam"/>
    <property type="match status" value="1"/>
</dbReference>
<dbReference type="EMBL" id="JAQOUE010000001">
    <property type="protein sequence ID" value="MDT7041796.1"/>
    <property type="molecule type" value="Genomic_DNA"/>
</dbReference>
<sequence>MMDPWQVVEIKPGLRLSVDLRIANQNSLFWFFEETEPALQWAIRTLLPTDGTFFDVGANAGLMGLLAAYDRNAKVFFVEPHPRLAQTVQNNYDLNSFKHPAHVLQWAASDREGEATLHVHDSRNDGAHTLIEFSESVGSHIVQTKRLDWFLEKAGITLVDLMKIDAEGHDYEVLVGLGEFLRPSTLPLIYVEMEHFEGFSQPIWNLLLERGYEPFSAVSAFIDTLYKYERMQQSGKSIAWFKPATRLTGGNMLWVERGSANQETLVRYYAASSNLQASD</sequence>
<feature type="domain" description="Methyltransferase FkbM" evidence="1">
    <location>
        <begin position="55"/>
        <end position="213"/>
    </location>
</feature>
<name>A0ABU3K606_9BACT</name>
<dbReference type="Gene3D" id="3.40.50.150">
    <property type="entry name" value="Vaccinia Virus protein VP39"/>
    <property type="match status" value="1"/>
</dbReference>
<protein>
    <submittedName>
        <fullName evidence="2">FkbM family methyltransferase</fullName>
    </submittedName>
</protein>
<dbReference type="Proteomes" id="UP001250932">
    <property type="component" value="Unassembled WGS sequence"/>
</dbReference>
<dbReference type="GO" id="GO:0032259">
    <property type="term" value="P:methylation"/>
    <property type="evidence" value="ECO:0007669"/>
    <property type="project" value="UniProtKB-KW"/>
</dbReference>
<accession>A0ABU3K606</accession>
<dbReference type="SUPFAM" id="SSF53335">
    <property type="entry name" value="S-adenosyl-L-methionine-dependent methyltransferases"/>
    <property type="match status" value="1"/>
</dbReference>
<dbReference type="InterPro" id="IPR029063">
    <property type="entry name" value="SAM-dependent_MTases_sf"/>
</dbReference>
<evidence type="ECO:0000259" key="1">
    <source>
        <dbReference type="Pfam" id="PF05050"/>
    </source>
</evidence>
<dbReference type="GO" id="GO:0008168">
    <property type="term" value="F:methyltransferase activity"/>
    <property type="evidence" value="ECO:0007669"/>
    <property type="project" value="UniProtKB-KW"/>
</dbReference>
<dbReference type="RefSeq" id="WP_313832144.1">
    <property type="nucleotide sequence ID" value="NZ_JAQOUE010000001.1"/>
</dbReference>
<evidence type="ECO:0000313" key="2">
    <source>
        <dbReference type="EMBL" id="MDT7041796.1"/>
    </source>
</evidence>
<organism evidence="2 3">
    <name type="scientific">Candidatus Nitronereus thalassa</name>
    <dbReference type="NCBI Taxonomy" id="3020898"/>
    <lineage>
        <taxon>Bacteria</taxon>
        <taxon>Pseudomonadati</taxon>
        <taxon>Nitrospirota</taxon>
        <taxon>Nitrospiria</taxon>
        <taxon>Nitrospirales</taxon>
        <taxon>Nitrospiraceae</taxon>
        <taxon>Candidatus Nitronereus</taxon>
    </lineage>
</organism>
<evidence type="ECO:0000313" key="3">
    <source>
        <dbReference type="Proteomes" id="UP001250932"/>
    </source>
</evidence>
<dbReference type="PANTHER" id="PTHR34203">
    <property type="entry name" value="METHYLTRANSFERASE, FKBM FAMILY PROTEIN"/>
    <property type="match status" value="1"/>
</dbReference>
<comment type="caution">
    <text evidence="2">The sequence shown here is derived from an EMBL/GenBank/DDBJ whole genome shotgun (WGS) entry which is preliminary data.</text>
</comment>
<dbReference type="InterPro" id="IPR052514">
    <property type="entry name" value="SAM-dependent_MTase"/>
</dbReference>
<dbReference type="Pfam" id="PF05050">
    <property type="entry name" value="Methyltransf_21"/>
    <property type="match status" value="1"/>
</dbReference>
<keyword evidence="2" id="KW-0808">Transferase</keyword>
<dbReference type="InterPro" id="IPR006342">
    <property type="entry name" value="FkbM_mtfrase"/>
</dbReference>
<keyword evidence="3" id="KW-1185">Reference proteome</keyword>
<dbReference type="PANTHER" id="PTHR34203:SF15">
    <property type="entry name" value="SLL1173 PROTEIN"/>
    <property type="match status" value="1"/>
</dbReference>
<reference evidence="2 3" key="1">
    <citation type="journal article" date="2023" name="ISME J.">
        <title>Cultivation and genomic characterization of novel and ubiquitous marine nitrite-oxidizing bacteria from the Nitrospirales.</title>
        <authorList>
            <person name="Mueller A.J."/>
            <person name="Daebeler A."/>
            <person name="Herbold C.W."/>
            <person name="Kirkegaard R.H."/>
            <person name="Daims H."/>
        </authorList>
    </citation>
    <scope>NUCLEOTIDE SEQUENCE [LARGE SCALE GENOMIC DNA]</scope>
    <source>
        <strain evidence="2 3">EB</strain>
    </source>
</reference>